<sequence length="164" mass="18684">MTVDDLDLRILDTLQDDLPLVPDPWEVIGRAVGMSGEEVQKRVNRLADSGIIRGIVPTFESGKRGQMASTLIALRVPERRITEIAAVVNEYPEVSHNFRREHEYNLWFTIAAASSDRIDEIIREILEKTVIPPDAYLNLITIKRYKINVTFPLLDFHGGFHGQF</sequence>
<evidence type="ECO:0000256" key="2">
    <source>
        <dbReference type="ARBA" id="ARBA00023444"/>
    </source>
</evidence>
<name>A0A8E7B327_9EURY</name>
<dbReference type="GO" id="GO:0016829">
    <property type="term" value="F:lyase activity"/>
    <property type="evidence" value="ECO:0007669"/>
    <property type="project" value="UniProtKB-KW"/>
</dbReference>
<evidence type="ECO:0000313" key="9">
    <source>
        <dbReference type="Proteomes" id="UP000680656"/>
    </source>
</evidence>
<organism evidence="8 9">
    <name type="scientific">Methanospirillum purgamenti</name>
    <dbReference type="NCBI Taxonomy" id="2834276"/>
    <lineage>
        <taxon>Archaea</taxon>
        <taxon>Methanobacteriati</taxon>
        <taxon>Methanobacteriota</taxon>
        <taxon>Stenosarchaea group</taxon>
        <taxon>Methanomicrobia</taxon>
        <taxon>Methanomicrobiales</taxon>
        <taxon>Methanospirillaceae</taxon>
        <taxon>Methanospirillum</taxon>
    </lineage>
</organism>
<dbReference type="Gene3D" id="1.10.10.10">
    <property type="entry name" value="Winged helix-like DNA-binding domain superfamily/Winged helix DNA-binding domain"/>
    <property type="match status" value="1"/>
</dbReference>
<dbReference type="InterPro" id="IPR036390">
    <property type="entry name" value="WH_DNA-bd_sf"/>
</dbReference>
<dbReference type="Gene3D" id="3.30.70.3460">
    <property type="match status" value="1"/>
</dbReference>
<comment type="catalytic activity">
    <reaction evidence="5">
        <text>siroheme + 2 H(+) = 12,18-didecarboxysiroheme + 2 CO2</text>
        <dbReference type="Rhea" id="RHEA:19093"/>
        <dbReference type="ChEBI" id="CHEBI:15378"/>
        <dbReference type="ChEBI" id="CHEBI:16526"/>
        <dbReference type="ChEBI" id="CHEBI:60052"/>
        <dbReference type="ChEBI" id="CHEBI:140497"/>
        <dbReference type="EC" id="4.1.1.111"/>
    </reaction>
</comment>
<evidence type="ECO:0000256" key="5">
    <source>
        <dbReference type="ARBA" id="ARBA00048470"/>
    </source>
</evidence>
<dbReference type="AlphaFoldDB" id="A0A8E7B327"/>
<evidence type="ECO:0000256" key="3">
    <source>
        <dbReference type="ARBA" id="ARBA00023457"/>
    </source>
</evidence>
<feature type="domain" description="Siroheme decarboxylase AsnC-like ligand binding" evidence="6">
    <location>
        <begin position="65"/>
        <end position="146"/>
    </location>
</feature>
<evidence type="ECO:0000259" key="6">
    <source>
        <dbReference type="Pfam" id="PF17805"/>
    </source>
</evidence>
<dbReference type="Proteomes" id="UP000680656">
    <property type="component" value="Chromosome"/>
</dbReference>
<evidence type="ECO:0000259" key="7">
    <source>
        <dbReference type="Pfam" id="PF22451"/>
    </source>
</evidence>
<dbReference type="EC" id="4.1.1.111" evidence="4"/>
<dbReference type="InterPro" id="IPR019888">
    <property type="entry name" value="Tscrpt_reg_AsnC-like"/>
</dbReference>
<dbReference type="Pfam" id="PF22451">
    <property type="entry name" value="NirdL-like_HTH"/>
    <property type="match status" value="1"/>
</dbReference>
<gene>
    <name evidence="8" type="ORF">KHC33_07220</name>
</gene>
<accession>A0A8E7B327</accession>
<dbReference type="SUPFAM" id="SSF46785">
    <property type="entry name" value="Winged helix' DNA-binding domain"/>
    <property type="match status" value="1"/>
</dbReference>
<dbReference type="RefSeq" id="WP_214421034.1">
    <property type="nucleotide sequence ID" value="NZ_CP075546.1"/>
</dbReference>
<keyword evidence="1" id="KW-0456">Lyase</keyword>
<dbReference type="InterPro" id="IPR036388">
    <property type="entry name" value="WH-like_DNA-bd_sf"/>
</dbReference>
<comment type="similarity">
    <text evidence="3">Belongs to the Ahb/Nir family.</text>
</comment>
<feature type="domain" description="Siroheme decarboxylase NirL-like HTH" evidence="7">
    <location>
        <begin position="7"/>
        <end position="53"/>
    </location>
</feature>
<proteinExistence type="inferred from homology"/>
<evidence type="ECO:0000313" key="8">
    <source>
        <dbReference type="EMBL" id="QVV90263.1"/>
    </source>
</evidence>
<reference evidence="8 9" key="1">
    <citation type="submission" date="2021-05" db="EMBL/GenBank/DDBJ databases">
        <title>A novel Methanospirillum isolate from a pyrite-forming mixed culture.</title>
        <authorList>
            <person name="Bunk B."/>
            <person name="Sproer C."/>
            <person name="Spring S."/>
            <person name="Pester M."/>
        </authorList>
    </citation>
    <scope>NUCLEOTIDE SEQUENCE [LARGE SCALE GENOMIC DNA]</scope>
    <source>
        <strain evidence="8 9">J.3.6.1-F.2.7.3</strain>
    </source>
</reference>
<dbReference type="PANTHER" id="PTHR43413">
    <property type="entry name" value="TRANSCRIPTIONAL REGULATOR, ASNC FAMILY"/>
    <property type="match status" value="1"/>
</dbReference>
<comment type="pathway">
    <text evidence="2">Porphyrin-containing compound metabolism.</text>
</comment>
<dbReference type="InterPro" id="IPR040523">
    <property type="entry name" value="AsnC_trans_reg2"/>
</dbReference>
<dbReference type="InterPro" id="IPR053953">
    <property type="entry name" value="NirdL-like_HTH"/>
</dbReference>
<dbReference type="Pfam" id="PF17805">
    <property type="entry name" value="AsnC_trans_reg2"/>
    <property type="match status" value="1"/>
</dbReference>
<dbReference type="KEGG" id="mrtj:KHC33_07220"/>
<keyword evidence="9" id="KW-1185">Reference proteome</keyword>
<dbReference type="InterPro" id="IPR050684">
    <property type="entry name" value="HTH-Siroheme_Decarb"/>
</dbReference>
<dbReference type="EMBL" id="CP075546">
    <property type="protein sequence ID" value="QVV90263.1"/>
    <property type="molecule type" value="Genomic_DNA"/>
</dbReference>
<protein>
    <recommendedName>
        <fullName evidence="4">siroheme decarboxylase</fullName>
        <ecNumber evidence="4">4.1.1.111</ecNumber>
    </recommendedName>
</protein>
<dbReference type="SMART" id="SM00344">
    <property type="entry name" value="HTH_ASNC"/>
    <property type="match status" value="1"/>
</dbReference>
<evidence type="ECO:0000256" key="1">
    <source>
        <dbReference type="ARBA" id="ARBA00023239"/>
    </source>
</evidence>
<evidence type="ECO:0000256" key="4">
    <source>
        <dbReference type="ARBA" id="ARBA00023471"/>
    </source>
</evidence>
<dbReference type="GeneID" id="65096962"/>
<dbReference type="PANTHER" id="PTHR43413:SF1">
    <property type="entry name" value="SIROHEME DECARBOXYLASE NIRL SUBUNIT"/>
    <property type="match status" value="1"/>
</dbReference>